<reference evidence="1 2" key="1">
    <citation type="submission" date="2020-08" db="EMBL/GenBank/DDBJ databases">
        <title>Sequencing the genomes of 1000 actinobacteria strains.</title>
        <authorList>
            <person name="Klenk H.-P."/>
        </authorList>
    </citation>
    <scope>NUCLEOTIDE SEQUENCE [LARGE SCALE GENOMIC DNA]</scope>
    <source>
        <strain evidence="1 2">DSM 45784</strain>
    </source>
</reference>
<sequence>MTKLVHLLVGLCCEVCRCRDVLWLDPVRGLVECRECGQTAITLPVEDGGEAA</sequence>
<evidence type="ECO:0000313" key="1">
    <source>
        <dbReference type="EMBL" id="MBB4702325.1"/>
    </source>
</evidence>
<organism evidence="1 2">
    <name type="scientific">Sphaerisporangium siamense</name>
    <dbReference type="NCBI Taxonomy" id="795645"/>
    <lineage>
        <taxon>Bacteria</taxon>
        <taxon>Bacillati</taxon>
        <taxon>Actinomycetota</taxon>
        <taxon>Actinomycetes</taxon>
        <taxon>Streptosporangiales</taxon>
        <taxon>Streptosporangiaceae</taxon>
        <taxon>Sphaerisporangium</taxon>
    </lineage>
</organism>
<dbReference type="Proteomes" id="UP000542210">
    <property type="component" value="Unassembled WGS sequence"/>
</dbReference>
<proteinExistence type="predicted"/>
<name>A0A7W7GB16_9ACTN</name>
<dbReference type="RefSeq" id="WP_184882010.1">
    <property type="nucleotide sequence ID" value="NZ_BOOV01000048.1"/>
</dbReference>
<protein>
    <submittedName>
        <fullName evidence="1">Uncharacterized protein</fullName>
    </submittedName>
</protein>
<dbReference type="AlphaFoldDB" id="A0A7W7GB16"/>
<dbReference type="EMBL" id="JACHND010000001">
    <property type="protein sequence ID" value="MBB4702325.1"/>
    <property type="molecule type" value="Genomic_DNA"/>
</dbReference>
<comment type="caution">
    <text evidence="1">The sequence shown here is derived from an EMBL/GenBank/DDBJ whole genome shotgun (WGS) entry which is preliminary data.</text>
</comment>
<gene>
    <name evidence="1" type="ORF">BJ982_003869</name>
</gene>
<evidence type="ECO:0000313" key="2">
    <source>
        <dbReference type="Proteomes" id="UP000542210"/>
    </source>
</evidence>
<keyword evidence="2" id="KW-1185">Reference proteome</keyword>
<accession>A0A7W7GB16</accession>